<dbReference type="SUPFAM" id="SSF56112">
    <property type="entry name" value="Protein kinase-like (PK-like)"/>
    <property type="match status" value="1"/>
</dbReference>
<dbReference type="Gene3D" id="3.90.1200.10">
    <property type="match status" value="1"/>
</dbReference>
<sequence length="379" mass="42789">MAGEVRQLIDQASLERYLEKNVPEVKPPLQLKQFGFGQSNPTYQVTDSTGQRFVLRKKPPGQLLSKTAHRVDREYRVIHALEKTDVPVPKAICMCNDETVIGTQFYIMEFLDGRTIQNPSFPGVSAEERTEMWKDAIRTLGKLHRVRPKDVGLESFGKPTGFYDRQIKTFGSLGESQAAAKDEETGQVVGKLPHCDEFVQFFSESNGQPKDRGVLFHGDYKIDNLVFHKTEPKVIGILDWEISTVGHPLADLTNLIQPWTISNATPSWPRIHADPAFVNPNRSDSTNKDFPGLPTREEAVRWYAETAGYDIPEVELAWASAFALFRDSIIFQGIAARYAVRQASNEKAKQYGEERIPFAEMGWIMVEDAKAKQNSQSKL</sequence>
<dbReference type="Proteomes" id="UP001271007">
    <property type="component" value="Unassembled WGS sequence"/>
</dbReference>
<dbReference type="InterPro" id="IPR008271">
    <property type="entry name" value="Ser/Thr_kinase_AS"/>
</dbReference>
<accession>A0AAJ0DDY2</accession>
<keyword evidence="3" id="KW-1185">Reference proteome</keyword>
<proteinExistence type="predicted"/>
<dbReference type="InterPro" id="IPR011009">
    <property type="entry name" value="Kinase-like_dom_sf"/>
</dbReference>
<comment type="caution">
    <text evidence="2">The sequence shown here is derived from an EMBL/GenBank/DDBJ whole genome shotgun (WGS) entry which is preliminary data.</text>
</comment>
<dbReference type="CDD" id="cd05154">
    <property type="entry name" value="ACAD10_11_N-like"/>
    <property type="match status" value="1"/>
</dbReference>
<dbReference type="Gene3D" id="3.30.200.20">
    <property type="entry name" value="Phosphorylase Kinase, domain 1"/>
    <property type="match status" value="1"/>
</dbReference>
<dbReference type="GO" id="GO:0004672">
    <property type="term" value="F:protein kinase activity"/>
    <property type="evidence" value="ECO:0007669"/>
    <property type="project" value="InterPro"/>
</dbReference>
<dbReference type="InterPro" id="IPR052898">
    <property type="entry name" value="ACAD10-like"/>
</dbReference>
<reference evidence="2" key="1">
    <citation type="submission" date="2023-04" db="EMBL/GenBank/DDBJ databases">
        <title>Black Yeasts Isolated from many extreme environments.</title>
        <authorList>
            <person name="Coleine C."/>
            <person name="Stajich J.E."/>
            <person name="Selbmann L."/>
        </authorList>
    </citation>
    <scope>NUCLEOTIDE SEQUENCE</scope>
    <source>
        <strain evidence="2">CCFEE 5312</strain>
    </source>
</reference>
<dbReference type="PROSITE" id="PS00108">
    <property type="entry name" value="PROTEIN_KINASE_ST"/>
    <property type="match status" value="1"/>
</dbReference>
<dbReference type="EMBL" id="JAWDJX010000053">
    <property type="protein sequence ID" value="KAK3048031.1"/>
    <property type="molecule type" value="Genomic_DNA"/>
</dbReference>
<organism evidence="2 3">
    <name type="scientific">Extremus antarcticus</name>
    <dbReference type="NCBI Taxonomy" id="702011"/>
    <lineage>
        <taxon>Eukaryota</taxon>
        <taxon>Fungi</taxon>
        <taxon>Dikarya</taxon>
        <taxon>Ascomycota</taxon>
        <taxon>Pezizomycotina</taxon>
        <taxon>Dothideomycetes</taxon>
        <taxon>Dothideomycetidae</taxon>
        <taxon>Mycosphaerellales</taxon>
        <taxon>Extremaceae</taxon>
        <taxon>Extremus</taxon>
    </lineage>
</organism>
<evidence type="ECO:0000313" key="2">
    <source>
        <dbReference type="EMBL" id="KAK3048031.1"/>
    </source>
</evidence>
<evidence type="ECO:0000313" key="3">
    <source>
        <dbReference type="Proteomes" id="UP001271007"/>
    </source>
</evidence>
<gene>
    <name evidence="2" type="ORF">LTR09_010546</name>
</gene>
<dbReference type="PANTHER" id="PTHR47829">
    <property type="entry name" value="HYDROLASE, PUTATIVE (AFU_ORTHOLOGUE AFUA_1G12880)-RELATED"/>
    <property type="match status" value="1"/>
</dbReference>
<evidence type="ECO:0000259" key="1">
    <source>
        <dbReference type="Pfam" id="PF01636"/>
    </source>
</evidence>
<dbReference type="InterPro" id="IPR041726">
    <property type="entry name" value="ACAD10_11_N"/>
</dbReference>
<dbReference type="Pfam" id="PF01636">
    <property type="entry name" value="APH"/>
    <property type="match status" value="1"/>
</dbReference>
<feature type="domain" description="Aminoglycoside phosphotransferase" evidence="1">
    <location>
        <begin position="31"/>
        <end position="260"/>
    </location>
</feature>
<dbReference type="PANTHER" id="PTHR47829:SF1">
    <property type="entry name" value="HAD FAMILY PHOSPHATASE"/>
    <property type="match status" value="1"/>
</dbReference>
<name>A0AAJ0DDY2_9PEZI</name>
<dbReference type="InterPro" id="IPR002575">
    <property type="entry name" value="Aminoglycoside_PTrfase"/>
</dbReference>
<protein>
    <recommendedName>
        <fullName evidence="1">Aminoglycoside phosphotransferase domain-containing protein</fullName>
    </recommendedName>
</protein>
<dbReference type="AlphaFoldDB" id="A0AAJ0DDY2"/>